<protein>
    <submittedName>
        <fullName evidence="2">Uncharacterized protein</fullName>
    </submittedName>
</protein>
<keyword evidence="1" id="KW-0472">Membrane</keyword>
<name>A0A3E0E3L4_9BACT</name>
<sequence>MLGKTTYSTLYFFLGMVLFAFLPLDAVAQNIPELQGFNEIRISYNEKGMLILGGWAVGNMIWGGIAAGKTSGQTKAFHQMNMYWNSVNLLIAGFGYWQATKETPGTGFWATMDAQQNMEKILLFNAALDVAYIAGGMYLRERGLRINKDQFVGFGKSIILQGAFLLTFDAVMYSFHHMHAKELPQIVNQISLGPTGFSIMIPLGTDK</sequence>
<gene>
    <name evidence="2" type="ORF">C8N25_104150</name>
</gene>
<comment type="caution">
    <text evidence="2">The sequence shown here is derived from an EMBL/GenBank/DDBJ whole genome shotgun (WGS) entry which is preliminary data.</text>
</comment>
<keyword evidence="1" id="KW-0812">Transmembrane</keyword>
<feature type="transmembrane region" description="Helical" evidence="1">
    <location>
        <begin position="151"/>
        <end position="175"/>
    </location>
</feature>
<proteinExistence type="predicted"/>
<keyword evidence="3" id="KW-1185">Reference proteome</keyword>
<dbReference type="Pfam" id="PF22503">
    <property type="entry name" value="DUF6992"/>
    <property type="match status" value="1"/>
</dbReference>
<reference evidence="2 3" key="1">
    <citation type="submission" date="2018-08" db="EMBL/GenBank/DDBJ databases">
        <title>Genomic Encyclopedia of Archaeal and Bacterial Type Strains, Phase II (KMG-II): from individual species to whole genera.</title>
        <authorList>
            <person name="Goeker M."/>
        </authorList>
    </citation>
    <scope>NUCLEOTIDE SEQUENCE [LARGE SCALE GENOMIC DNA]</scope>
    <source>
        <strain evidence="2 3">DSM 15986</strain>
    </source>
</reference>
<feature type="transmembrane region" description="Helical" evidence="1">
    <location>
        <begin position="7"/>
        <end position="28"/>
    </location>
</feature>
<dbReference type="EMBL" id="QUNF01000004">
    <property type="protein sequence ID" value="REG91536.1"/>
    <property type="molecule type" value="Genomic_DNA"/>
</dbReference>
<dbReference type="Proteomes" id="UP000256405">
    <property type="component" value="Unassembled WGS sequence"/>
</dbReference>
<feature type="transmembrane region" description="Helical" evidence="1">
    <location>
        <begin position="121"/>
        <end position="139"/>
    </location>
</feature>
<feature type="transmembrane region" description="Helical" evidence="1">
    <location>
        <begin position="80"/>
        <end position="99"/>
    </location>
</feature>
<dbReference type="OrthoDB" id="1122568at2"/>
<dbReference type="AlphaFoldDB" id="A0A3E0E3L4"/>
<keyword evidence="1" id="KW-1133">Transmembrane helix</keyword>
<evidence type="ECO:0000256" key="1">
    <source>
        <dbReference type="SAM" id="Phobius"/>
    </source>
</evidence>
<evidence type="ECO:0000313" key="2">
    <source>
        <dbReference type="EMBL" id="REG91536.1"/>
    </source>
</evidence>
<accession>A0A3E0E3L4</accession>
<dbReference type="RefSeq" id="WP_086543035.1">
    <property type="nucleotide sequence ID" value="NZ_MSSW01000060.1"/>
</dbReference>
<feature type="transmembrane region" description="Helical" evidence="1">
    <location>
        <begin position="48"/>
        <end position="68"/>
    </location>
</feature>
<dbReference type="InterPro" id="IPR054261">
    <property type="entry name" value="DUF6992"/>
</dbReference>
<evidence type="ECO:0000313" key="3">
    <source>
        <dbReference type="Proteomes" id="UP000256405"/>
    </source>
</evidence>
<organism evidence="2 3">
    <name type="scientific">Algoriphagus antarcticus</name>
    <dbReference type="NCBI Taxonomy" id="238540"/>
    <lineage>
        <taxon>Bacteria</taxon>
        <taxon>Pseudomonadati</taxon>
        <taxon>Bacteroidota</taxon>
        <taxon>Cytophagia</taxon>
        <taxon>Cytophagales</taxon>
        <taxon>Cyclobacteriaceae</taxon>
        <taxon>Algoriphagus</taxon>
    </lineage>
</organism>